<reference evidence="2 3" key="1">
    <citation type="submission" date="2014-07" db="EMBL/GenBank/DDBJ databases">
        <authorList>
            <person name="McCorrison J."/>
            <person name="Sanka R."/>
            <person name="Torralba M."/>
            <person name="Gillis M."/>
            <person name="Haft D.H."/>
            <person name="Methe B."/>
            <person name="Sutton G."/>
            <person name="Nelson K.E."/>
        </authorList>
    </citation>
    <scope>NUCLEOTIDE SEQUENCE [LARGE SCALE GENOMIC DNA]</scope>
    <source>
        <strain evidence="2 3">DNF00058</strain>
    </source>
</reference>
<evidence type="ECO:0000256" key="1">
    <source>
        <dbReference type="SAM" id="SignalP"/>
    </source>
</evidence>
<keyword evidence="3" id="KW-1185">Reference proteome</keyword>
<keyword evidence="1" id="KW-0732">Signal</keyword>
<proteinExistence type="predicted"/>
<gene>
    <name evidence="2" type="ORF">HMPREF9302_05960</name>
</gene>
<feature type="chain" id="PRO_5001917515" description="DUF4878 domain-containing protein" evidence="1">
    <location>
        <begin position="23"/>
        <end position="138"/>
    </location>
</feature>
<feature type="signal peptide" evidence="1">
    <location>
        <begin position="1"/>
        <end position="22"/>
    </location>
</feature>
<accession>A0A096AYQ8</accession>
<dbReference type="AlphaFoldDB" id="A0A096AYQ8"/>
<dbReference type="Proteomes" id="UP000029614">
    <property type="component" value="Unassembled WGS sequence"/>
</dbReference>
<evidence type="ECO:0000313" key="3">
    <source>
        <dbReference type="Proteomes" id="UP000029614"/>
    </source>
</evidence>
<sequence length="138" mass="16240">MYRHHKTAFFIAALLLTMLTNCGTNNNKASKYEQEAAHKAQYYYEQLLKGHYTYCIKGEFRSQHLPVSYQKQLKLNLEKFSKARFKDQAKIDSITISNTSALTKDSIVNVYLVLHRANKTKDQIIARMIKYKNRWLML</sequence>
<evidence type="ECO:0008006" key="4">
    <source>
        <dbReference type="Google" id="ProtNLM"/>
    </source>
</evidence>
<organism evidence="2 3">
    <name type="scientific">Prevotella amnii DNF00058</name>
    <dbReference type="NCBI Taxonomy" id="1401066"/>
    <lineage>
        <taxon>Bacteria</taxon>
        <taxon>Pseudomonadati</taxon>
        <taxon>Bacteroidota</taxon>
        <taxon>Bacteroidia</taxon>
        <taxon>Bacteroidales</taxon>
        <taxon>Prevotellaceae</taxon>
        <taxon>Prevotella</taxon>
    </lineage>
</organism>
<name>A0A096AYQ8_9BACT</name>
<comment type="caution">
    <text evidence="2">The sequence shown here is derived from an EMBL/GenBank/DDBJ whole genome shotgun (WGS) entry which is preliminary data.</text>
</comment>
<protein>
    <recommendedName>
        <fullName evidence="4">DUF4878 domain-containing protein</fullName>
    </recommendedName>
</protein>
<evidence type="ECO:0000313" key="2">
    <source>
        <dbReference type="EMBL" id="KGF51831.1"/>
    </source>
</evidence>
<dbReference type="EMBL" id="JRNU01000022">
    <property type="protein sequence ID" value="KGF51831.1"/>
    <property type="molecule type" value="Genomic_DNA"/>
</dbReference>